<sequence>MTCQHFDLNLSTCNHCASPVHSCNCIFKSFHQSLSSHCIHELDQELHLLLKMVRKRFQEAKTGIEWLKSIDANKYLKKIGIGREDRYFWKQVGKALLCTYTLFGVAWIYNETSPLGWWTLKPRPKEEREMAHLYERIQFPYPGDTEAMEEFIRKGGMIGSVYNPKGMIESDRDVDNYQKVLQDKKFEQESQKMWLRMRNEVIQELQEQGYDVE</sequence>
<dbReference type="PANTHER" id="PTHR36077:SF1">
    <property type="entry name" value="HOMEOBOX PROSPERO PROTEIN"/>
    <property type="match status" value="1"/>
</dbReference>
<keyword evidence="2" id="KW-1185">Reference proteome</keyword>
<dbReference type="PANTHER" id="PTHR36077">
    <property type="entry name" value="BNAA02G07370D PROTEIN"/>
    <property type="match status" value="1"/>
</dbReference>
<gene>
    <name evidence="1" type="ORF">JRO89_XS12G0033000</name>
</gene>
<evidence type="ECO:0000313" key="2">
    <source>
        <dbReference type="Proteomes" id="UP000827721"/>
    </source>
</evidence>
<proteinExistence type="predicted"/>
<accession>A0ABQ8HAS8</accession>
<evidence type="ECO:0000313" key="1">
    <source>
        <dbReference type="EMBL" id="KAH7553606.1"/>
    </source>
</evidence>
<dbReference type="EMBL" id="JAFEMO010000012">
    <property type="protein sequence ID" value="KAH7553606.1"/>
    <property type="molecule type" value="Genomic_DNA"/>
</dbReference>
<comment type="caution">
    <text evidence="1">The sequence shown here is derived from an EMBL/GenBank/DDBJ whole genome shotgun (WGS) entry which is preliminary data.</text>
</comment>
<dbReference type="Proteomes" id="UP000827721">
    <property type="component" value="Unassembled WGS sequence"/>
</dbReference>
<reference evidence="1 2" key="1">
    <citation type="submission" date="2021-02" db="EMBL/GenBank/DDBJ databases">
        <title>Plant Genome Project.</title>
        <authorList>
            <person name="Zhang R.-G."/>
        </authorList>
    </citation>
    <scope>NUCLEOTIDE SEQUENCE [LARGE SCALE GENOMIC DNA]</scope>
    <source>
        <tissue evidence="1">Leaves</tissue>
    </source>
</reference>
<name>A0ABQ8HAS8_9ROSI</name>
<organism evidence="1 2">
    <name type="scientific">Xanthoceras sorbifolium</name>
    <dbReference type="NCBI Taxonomy" id="99658"/>
    <lineage>
        <taxon>Eukaryota</taxon>
        <taxon>Viridiplantae</taxon>
        <taxon>Streptophyta</taxon>
        <taxon>Embryophyta</taxon>
        <taxon>Tracheophyta</taxon>
        <taxon>Spermatophyta</taxon>
        <taxon>Magnoliopsida</taxon>
        <taxon>eudicotyledons</taxon>
        <taxon>Gunneridae</taxon>
        <taxon>Pentapetalae</taxon>
        <taxon>rosids</taxon>
        <taxon>malvids</taxon>
        <taxon>Sapindales</taxon>
        <taxon>Sapindaceae</taxon>
        <taxon>Xanthoceroideae</taxon>
        <taxon>Xanthoceras</taxon>
    </lineage>
</organism>
<protein>
    <submittedName>
        <fullName evidence="1">Uncharacterized protein</fullName>
    </submittedName>
</protein>